<dbReference type="AlphaFoldDB" id="A0A225DLQ5"/>
<sequence>MFIRIRQELLYRLAKPRLAWRPVDFTLNCVKQIQITL</sequence>
<dbReference type="Proteomes" id="UP000214646">
    <property type="component" value="Unassembled WGS sequence"/>
</dbReference>
<gene>
    <name evidence="1" type="ORF">FRUB_04478</name>
</gene>
<evidence type="ECO:0000313" key="1">
    <source>
        <dbReference type="EMBL" id="OWK42400.1"/>
    </source>
</evidence>
<proteinExistence type="predicted"/>
<reference evidence="2" key="1">
    <citation type="submission" date="2017-06" db="EMBL/GenBank/DDBJ databases">
        <title>Genome analysis of Fimbriiglobus ruber SP5, the first member of the order Planctomycetales with confirmed chitinolytic capability.</title>
        <authorList>
            <person name="Ravin N.V."/>
            <person name="Rakitin A.L."/>
            <person name="Ivanova A.A."/>
            <person name="Beletsky A.V."/>
            <person name="Kulichevskaya I.S."/>
            <person name="Mardanov A.V."/>
            <person name="Dedysh S.N."/>
        </authorList>
    </citation>
    <scope>NUCLEOTIDE SEQUENCE [LARGE SCALE GENOMIC DNA]</scope>
    <source>
        <strain evidence="2">SP5</strain>
    </source>
</reference>
<dbReference type="EMBL" id="NIDE01000005">
    <property type="protein sequence ID" value="OWK42400.1"/>
    <property type="molecule type" value="Genomic_DNA"/>
</dbReference>
<comment type="caution">
    <text evidence="1">The sequence shown here is derived from an EMBL/GenBank/DDBJ whole genome shotgun (WGS) entry which is preliminary data.</text>
</comment>
<protein>
    <submittedName>
        <fullName evidence="1">Uncharacterized protein</fullName>
    </submittedName>
</protein>
<name>A0A225DLQ5_9BACT</name>
<organism evidence="1 2">
    <name type="scientific">Fimbriiglobus ruber</name>
    <dbReference type="NCBI Taxonomy" id="1908690"/>
    <lineage>
        <taxon>Bacteria</taxon>
        <taxon>Pseudomonadati</taxon>
        <taxon>Planctomycetota</taxon>
        <taxon>Planctomycetia</taxon>
        <taxon>Gemmatales</taxon>
        <taxon>Gemmataceae</taxon>
        <taxon>Fimbriiglobus</taxon>
    </lineage>
</organism>
<keyword evidence="2" id="KW-1185">Reference proteome</keyword>
<evidence type="ECO:0000313" key="2">
    <source>
        <dbReference type="Proteomes" id="UP000214646"/>
    </source>
</evidence>
<accession>A0A225DLQ5</accession>